<evidence type="ECO:0000256" key="2">
    <source>
        <dbReference type="ARBA" id="ARBA00023136"/>
    </source>
</evidence>
<feature type="domain" description="OmpA-like" evidence="6">
    <location>
        <begin position="79"/>
        <end position="193"/>
    </location>
</feature>
<dbReference type="AlphaFoldDB" id="Q47A05"/>
<sequence length="193" mass="21099">MKLLTLLFSTLFLAACAQERYVLLPDASGQSGRLLVKPRQSPPLTLDQPNALSTSGFWGIGQRRAEADEVKAIWGGSLAATPQPPKKFMLYFLEGTSELTADSKKELDGVFDEIKKRKVTDIVVIGHTDTVGSQESNDRLAEARAKAMQAELEHLGVDAGSIKVSGRGEREPLVKTADEVAEPLNRRVEIQVR</sequence>
<feature type="chain" id="PRO_5004232988" evidence="5">
    <location>
        <begin position="18"/>
        <end position="193"/>
    </location>
</feature>
<dbReference type="PANTHER" id="PTHR30329">
    <property type="entry name" value="STATOR ELEMENT OF FLAGELLAR MOTOR COMPLEX"/>
    <property type="match status" value="1"/>
</dbReference>
<dbReference type="STRING" id="159087.Daro_3597"/>
<evidence type="ECO:0000313" key="7">
    <source>
        <dbReference type="EMBL" id="AAZ48326.1"/>
    </source>
</evidence>
<dbReference type="KEGG" id="dar:Daro_3597"/>
<reference evidence="7" key="1">
    <citation type="submission" date="2005-08" db="EMBL/GenBank/DDBJ databases">
        <title>Complete sequence of Dechloromonas aromatica RCB.</title>
        <authorList>
            <person name="Salinero K.K."/>
            <person name="Copeland A."/>
            <person name="Lucas S."/>
            <person name="Lapidus A."/>
            <person name="Barry K."/>
            <person name="Detter J.C."/>
            <person name="Glavina T."/>
            <person name="Hammon N."/>
            <person name="Israni S."/>
            <person name="Pitluck S."/>
            <person name="Di Bartolo G."/>
            <person name="Trong S."/>
            <person name="Schmutz J."/>
            <person name="Larimer F."/>
            <person name="Land M."/>
            <person name="Ivanova N."/>
            <person name="Richardson P."/>
        </authorList>
    </citation>
    <scope>NUCLEOTIDE SEQUENCE</scope>
    <source>
        <strain evidence="7">RCB</strain>
    </source>
</reference>
<dbReference type="Pfam" id="PF00691">
    <property type="entry name" value="OmpA"/>
    <property type="match status" value="1"/>
</dbReference>
<accession>Q47A05</accession>
<keyword evidence="3" id="KW-0998">Cell outer membrane</keyword>
<dbReference type="InterPro" id="IPR036737">
    <property type="entry name" value="OmpA-like_sf"/>
</dbReference>
<dbReference type="PANTHER" id="PTHR30329:SF21">
    <property type="entry name" value="LIPOPROTEIN YIAD-RELATED"/>
    <property type="match status" value="1"/>
</dbReference>
<dbReference type="SUPFAM" id="SSF103088">
    <property type="entry name" value="OmpA-like"/>
    <property type="match status" value="1"/>
</dbReference>
<dbReference type="eggNOG" id="COG2885">
    <property type="taxonomic scope" value="Bacteria"/>
</dbReference>
<evidence type="ECO:0000256" key="1">
    <source>
        <dbReference type="ARBA" id="ARBA00004442"/>
    </source>
</evidence>
<dbReference type="EMBL" id="CP000089">
    <property type="protein sequence ID" value="AAZ48326.1"/>
    <property type="molecule type" value="Genomic_DNA"/>
</dbReference>
<organism evidence="7">
    <name type="scientific">Dechloromonas aromatica (strain RCB)</name>
    <dbReference type="NCBI Taxonomy" id="159087"/>
    <lineage>
        <taxon>Bacteria</taxon>
        <taxon>Pseudomonadati</taxon>
        <taxon>Pseudomonadota</taxon>
        <taxon>Betaproteobacteria</taxon>
        <taxon>Rhodocyclales</taxon>
        <taxon>Azonexaceae</taxon>
        <taxon>Dechloromonas</taxon>
    </lineage>
</organism>
<dbReference type="Gene3D" id="3.30.1330.60">
    <property type="entry name" value="OmpA-like domain"/>
    <property type="match status" value="1"/>
</dbReference>
<dbReference type="HOGENOM" id="CLU_016890_8_0_4"/>
<dbReference type="InterPro" id="IPR006664">
    <property type="entry name" value="OMP_bac"/>
</dbReference>
<evidence type="ECO:0000256" key="4">
    <source>
        <dbReference type="PROSITE-ProRule" id="PRU00473"/>
    </source>
</evidence>
<gene>
    <name evidence="7" type="ordered locus">Daro_3597</name>
</gene>
<name>Q47A05_DECAR</name>
<keyword evidence="2 4" id="KW-0472">Membrane</keyword>
<evidence type="ECO:0000259" key="6">
    <source>
        <dbReference type="PROSITE" id="PS51123"/>
    </source>
</evidence>
<protein>
    <submittedName>
        <fullName evidence="7">OmpA/MotB</fullName>
    </submittedName>
</protein>
<proteinExistence type="predicted"/>
<evidence type="ECO:0000256" key="5">
    <source>
        <dbReference type="SAM" id="SignalP"/>
    </source>
</evidence>
<dbReference type="OrthoDB" id="9782229at2"/>
<dbReference type="InterPro" id="IPR050330">
    <property type="entry name" value="Bact_OuterMem_StrucFunc"/>
</dbReference>
<keyword evidence="5" id="KW-0732">Signal</keyword>
<dbReference type="PRINTS" id="PR01021">
    <property type="entry name" value="OMPADOMAIN"/>
</dbReference>
<dbReference type="InterPro" id="IPR006665">
    <property type="entry name" value="OmpA-like"/>
</dbReference>
<comment type="subcellular location">
    <subcellularLocation>
        <location evidence="1">Cell outer membrane</location>
    </subcellularLocation>
</comment>
<evidence type="ECO:0000256" key="3">
    <source>
        <dbReference type="ARBA" id="ARBA00023237"/>
    </source>
</evidence>
<dbReference type="PROSITE" id="PS51257">
    <property type="entry name" value="PROKAR_LIPOPROTEIN"/>
    <property type="match status" value="1"/>
</dbReference>
<dbReference type="PROSITE" id="PS51123">
    <property type="entry name" value="OMPA_2"/>
    <property type="match status" value="1"/>
</dbReference>
<feature type="signal peptide" evidence="5">
    <location>
        <begin position="1"/>
        <end position="17"/>
    </location>
</feature>
<dbReference type="CDD" id="cd07185">
    <property type="entry name" value="OmpA_C-like"/>
    <property type="match status" value="1"/>
</dbReference>
<dbReference type="GO" id="GO:0009279">
    <property type="term" value="C:cell outer membrane"/>
    <property type="evidence" value="ECO:0007669"/>
    <property type="project" value="UniProtKB-SubCell"/>
</dbReference>